<protein>
    <submittedName>
        <fullName evidence="1">Uncharacterized protein</fullName>
    </submittedName>
</protein>
<reference evidence="1 2" key="1">
    <citation type="submission" date="2016-08" db="EMBL/GenBank/DDBJ databases">
        <title>A Parts List for Fungal Cellulosomes Revealed by Comparative Genomics.</title>
        <authorList>
            <consortium name="DOE Joint Genome Institute"/>
            <person name="Haitjema C.H."/>
            <person name="Gilmore S.P."/>
            <person name="Henske J.K."/>
            <person name="Solomon K.V."/>
            <person name="De Groot R."/>
            <person name="Kuo A."/>
            <person name="Mondo S.J."/>
            <person name="Salamov A.A."/>
            <person name="Labutti K."/>
            <person name="Zhao Z."/>
            <person name="Chiniquy J."/>
            <person name="Barry K."/>
            <person name="Brewer H.M."/>
            <person name="Purvine S.O."/>
            <person name="Wright A.T."/>
            <person name="Boxma B."/>
            <person name="Van Alen T."/>
            <person name="Hackstein J.H."/>
            <person name="Baker S.E."/>
            <person name="Grigoriev I.V."/>
            <person name="O'Malley M.A."/>
        </authorList>
    </citation>
    <scope>NUCLEOTIDE SEQUENCE [LARGE SCALE GENOMIC DNA]</scope>
    <source>
        <strain evidence="1 2">G1</strain>
    </source>
</reference>
<dbReference type="Proteomes" id="UP000193920">
    <property type="component" value="Unassembled WGS sequence"/>
</dbReference>
<evidence type="ECO:0000313" key="2">
    <source>
        <dbReference type="Proteomes" id="UP000193920"/>
    </source>
</evidence>
<sequence>MDSDDLKDSLLNLLSILKNTKNIDVPNDAEKDSIEDIVEQIRSILWMNSNVLSNDVSEELEEALSGLIKYYPQDISEKESFIMRCTYLLTSILNTQQSYNKEEETVEVNKNSDSSDELFSKIFINKFSNAFGKELNDIQQEEQLSINKMNFLVQNLQDVKEFYKNEKNIGY</sequence>
<gene>
    <name evidence="1" type="ORF">LY90DRAFT_674842</name>
</gene>
<keyword evidence="2" id="KW-1185">Reference proteome</keyword>
<accession>A0A1Y2ATH1</accession>
<name>A0A1Y2ATH1_9FUNG</name>
<evidence type="ECO:0000313" key="1">
    <source>
        <dbReference type="EMBL" id="ORY25497.1"/>
    </source>
</evidence>
<proteinExistence type="predicted"/>
<comment type="caution">
    <text evidence="1">The sequence shown here is derived from an EMBL/GenBank/DDBJ whole genome shotgun (WGS) entry which is preliminary data.</text>
</comment>
<dbReference type="AlphaFoldDB" id="A0A1Y2ATH1"/>
<dbReference type="EMBL" id="MCOG01000211">
    <property type="protein sequence ID" value="ORY25497.1"/>
    <property type="molecule type" value="Genomic_DNA"/>
</dbReference>
<dbReference type="OrthoDB" id="2149068at2759"/>
<organism evidence="1 2">
    <name type="scientific">Neocallimastix californiae</name>
    <dbReference type="NCBI Taxonomy" id="1754190"/>
    <lineage>
        <taxon>Eukaryota</taxon>
        <taxon>Fungi</taxon>
        <taxon>Fungi incertae sedis</taxon>
        <taxon>Chytridiomycota</taxon>
        <taxon>Chytridiomycota incertae sedis</taxon>
        <taxon>Neocallimastigomycetes</taxon>
        <taxon>Neocallimastigales</taxon>
        <taxon>Neocallimastigaceae</taxon>
        <taxon>Neocallimastix</taxon>
    </lineage>
</organism>